<evidence type="ECO:0000256" key="4">
    <source>
        <dbReference type="ARBA" id="ARBA00022989"/>
    </source>
</evidence>
<dbReference type="InterPro" id="IPR045863">
    <property type="entry name" value="CorA_TM1_TM2"/>
</dbReference>
<dbReference type="SUPFAM" id="SSF48403">
    <property type="entry name" value="Ankyrin repeat"/>
    <property type="match status" value="2"/>
</dbReference>
<sequence>MASSLSDDSSSHTKKPIKRKTITKRLHTFFDSNDLDLNFEIESRVLDILLQRRNVDVNFRLHDGRTCLFAAVEATKPKSLKLLVQHGALINHKDNEGRSPLALAAELGHYDHVKALMFTPITRAILGQIVGAPTYHDRHGRTPLIIAAESKTSGNLFNETERYIPTVQLLLEADHSLVNQPEIGDVRIMGQLIDAGAGLNVADEKTWPLPKWLSFLTYIPPQSALLSIDNYASDHNETCLTPLQFTAKLNHQEGLELLLNSGRTALAWAVDKCYKMAVEALVNAPDVEVNCHDVHGQTPFATAARLGEVGILKKLFDSGANINSEDMQQMTPLAWAVTEGRKRIGVDQANSEGGLVPTMQLLLDKQADPHQLDDHGHTAFWWFFKRRDGPEPRLINSATGNPFDLWILVSNLPMPNKKDPSGRNWLSWAASYGDIDVVSALLGNKTVDVNIRDDTQGLFSCTPLIWALGKGERIVIDLLKEHDNMSLHLLVKEGRSNGQDRAFELINALIQADYNVNQRDFQGRTPLHLACLAGDGNVVLNLINAGAEINCKDHAGKIPLQYALEIGCKQVVQLLLNTPSADLKPVLSDEWFNLEPITASWIQITKRANSLSFDFELSNDISCHWLPEPKKSRLCICRKGPIWTQLPKVFGVRDLPEDQNEYFRYFHEEREQLVVTYLSLNFPEDHYREALYPLGIAWVSKQSTEGFANGFISMLPYVCMPRDPFELFQQFVDHLHQKWNESYSRLSDRVEELRRDQVKSKGVSHDLIDCLALASQSRAHLSKCLQSHIEGINDIITNNTSFDLEQKSRLATDMGVVEKKLTSKLSHSEQSLRELLQIELAWVSKNESASVKRLSWLTFVFLPPMFVSSLFGMNVNLLENNPDWRWYILFGALSFVFTGALWLVSKALPKNTLEGLTNL</sequence>
<gene>
    <name evidence="9" type="ORF">BDV40DRAFT_314752</name>
</gene>
<proteinExistence type="predicted"/>
<evidence type="ECO:0000313" key="9">
    <source>
        <dbReference type="EMBL" id="KAE8159263.1"/>
    </source>
</evidence>
<dbReference type="PANTHER" id="PTHR24123">
    <property type="entry name" value="ANKYRIN REPEAT-CONTAINING"/>
    <property type="match status" value="1"/>
</dbReference>
<evidence type="ECO:0000256" key="6">
    <source>
        <dbReference type="ARBA" id="ARBA00023136"/>
    </source>
</evidence>
<dbReference type="InterPro" id="IPR051165">
    <property type="entry name" value="Multifunctional_ANK_Repeat"/>
</dbReference>
<dbReference type="InterPro" id="IPR036770">
    <property type="entry name" value="Ankyrin_rpt-contain_sf"/>
</dbReference>
<dbReference type="OrthoDB" id="194358at2759"/>
<keyword evidence="3" id="KW-0677">Repeat</keyword>
<evidence type="ECO:0000313" key="10">
    <source>
        <dbReference type="Proteomes" id="UP000326950"/>
    </source>
</evidence>
<feature type="transmembrane region" description="Helical" evidence="8">
    <location>
        <begin position="884"/>
        <end position="904"/>
    </location>
</feature>
<evidence type="ECO:0000256" key="7">
    <source>
        <dbReference type="PROSITE-ProRule" id="PRU00023"/>
    </source>
</evidence>
<evidence type="ECO:0000256" key="3">
    <source>
        <dbReference type="ARBA" id="ARBA00022737"/>
    </source>
</evidence>
<dbReference type="PANTHER" id="PTHR24123:SF33">
    <property type="entry name" value="PROTEIN HOS4"/>
    <property type="match status" value="1"/>
</dbReference>
<dbReference type="PROSITE" id="PS50088">
    <property type="entry name" value="ANK_REPEAT"/>
    <property type="match status" value="3"/>
</dbReference>
<dbReference type="Pfam" id="PF00023">
    <property type="entry name" value="Ank"/>
    <property type="match status" value="1"/>
</dbReference>
<dbReference type="EMBL" id="ML738678">
    <property type="protein sequence ID" value="KAE8159263.1"/>
    <property type="molecule type" value="Genomic_DNA"/>
</dbReference>
<dbReference type="SUPFAM" id="SSF144083">
    <property type="entry name" value="Magnesium transport protein CorA, transmembrane region"/>
    <property type="match status" value="1"/>
</dbReference>
<keyword evidence="5 7" id="KW-0040">ANK repeat</keyword>
<dbReference type="PROSITE" id="PS50297">
    <property type="entry name" value="ANK_REP_REGION"/>
    <property type="match status" value="2"/>
</dbReference>
<feature type="transmembrane region" description="Helical" evidence="8">
    <location>
        <begin position="854"/>
        <end position="872"/>
    </location>
</feature>
<dbReference type="SMART" id="SM00248">
    <property type="entry name" value="ANK"/>
    <property type="match status" value="10"/>
</dbReference>
<dbReference type="Pfam" id="PF12796">
    <property type="entry name" value="Ank_2"/>
    <property type="match status" value="2"/>
</dbReference>
<dbReference type="AlphaFoldDB" id="A0A5N6ULA4"/>
<evidence type="ECO:0000256" key="5">
    <source>
        <dbReference type="ARBA" id="ARBA00023043"/>
    </source>
</evidence>
<keyword evidence="6 8" id="KW-0472">Membrane</keyword>
<organism evidence="9 10">
    <name type="scientific">Aspergillus tamarii</name>
    <dbReference type="NCBI Taxonomy" id="41984"/>
    <lineage>
        <taxon>Eukaryota</taxon>
        <taxon>Fungi</taxon>
        <taxon>Dikarya</taxon>
        <taxon>Ascomycota</taxon>
        <taxon>Pezizomycotina</taxon>
        <taxon>Eurotiomycetes</taxon>
        <taxon>Eurotiomycetidae</taxon>
        <taxon>Eurotiales</taxon>
        <taxon>Aspergillaceae</taxon>
        <taxon>Aspergillus</taxon>
        <taxon>Aspergillus subgen. Circumdati</taxon>
    </lineage>
</organism>
<feature type="repeat" description="ANK" evidence="7">
    <location>
        <begin position="295"/>
        <end position="327"/>
    </location>
</feature>
<reference evidence="9 10" key="1">
    <citation type="submission" date="2019-04" db="EMBL/GenBank/DDBJ databases">
        <title>Friends and foes A comparative genomics study of 23 Aspergillus species from section Flavi.</title>
        <authorList>
            <consortium name="DOE Joint Genome Institute"/>
            <person name="Kjaerbolling I."/>
            <person name="Vesth T."/>
            <person name="Frisvad J.C."/>
            <person name="Nybo J.L."/>
            <person name="Theobald S."/>
            <person name="Kildgaard S."/>
            <person name="Isbrandt T."/>
            <person name="Kuo A."/>
            <person name="Sato A."/>
            <person name="Lyhne E.K."/>
            <person name="Kogle M.E."/>
            <person name="Wiebenga A."/>
            <person name="Kun R.S."/>
            <person name="Lubbers R.J."/>
            <person name="Makela M.R."/>
            <person name="Barry K."/>
            <person name="Chovatia M."/>
            <person name="Clum A."/>
            <person name="Daum C."/>
            <person name="Haridas S."/>
            <person name="He G."/>
            <person name="LaButti K."/>
            <person name="Lipzen A."/>
            <person name="Mondo S."/>
            <person name="Riley R."/>
            <person name="Salamov A."/>
            <person name="Simmons B.A."/>
            <person name="Magnuson J.K."/>
            <person name="Henrissat B."/>
            <person name="Mortensen U.H."/>
            <person name="Larsen T.O."/>
            <person name="Devries R.P."/>
            <person name="Grigoriev I.V."/>
            <person name="Machida M."/>
            <person name="Baker S.E."/>
            <person name="Andersen M.R."/>
        </authorList>
    </citation>
    <scope>NUCLEOTIDE SEQUENCE [LARGE SCALE GENOMIC DNA]</scope>
    <source>
        <strain evidence="9 10">CBS 117626</strain>
    </source>
</reference>
<keyword evidence="2 8" id="KW-0812">Transmembrane</keyword>
<dbReference type="Gene3D" id="1.25.40.20">
    <property type="entry name" value="Ankyrin repeat-containing domain"/>
    <property type="match status" value="4"/>
</dbReference>
<dbReference type="Gene3D" id="1.20.58.340">
    <property type="entry name" value="Magnesium transport protein CorA, transmembrane region"/>
    <property type="match status" value="1"/>
</dbReference>
<protein>
    <submittedName>
        <fullName evidence="9">Ankyrin repeat-containing domain protein</fullName>
    </submittedName>
</protein>
<name>A0A5N6ULA4_ASPTM</name>
<keyword evidence="4 8" id="KW-1133">Transmembrane helix</keyword>
<comment type="subcellular location">
    <subcellularLocation>
        <location evidence="1">Membrane</location>
        <topology evidence="1">Multi-pass membrane protein</topology>
    </subcellularLocation>
</comment>
<dbReference type="GO" id="GO:0016020">
    <property type="term" value="C:membrane"/>
    <property type="evidence" value="ECO:0007669"/>
    <property type="project" value="UniProtKB-SubCell"/>
</dbReference>
<feature type="repeat" description="ANK" evidence="7">
    <location>
        <begin position="63"/>
        <end position="95"/>
    </location>
</feature>
<dbReference type="InterPro" id="IPR002523">
    <property type="entry name" value="MgTranspt_CorA/ZnTranspt_ZntB"/>
</dbReference>
<dbReference type="Pfam" id="PF01544">
    <property type="entry name" value="CorA"/>
    <property type="match status" value="1"/>
</dbReference>
<keyword evidence="10" id="KW-1185">Reference proteome</keyword>
<evidence type="ECO:0000256" key="8">
    <source>
        <dbReference type="SAM" id="Phobius"/>
    </source>
</evidence>
<evidence type="ECO:0000256" key="2">
    <source>
        <dbReference type="ARBA" id="ARBA00022692"/>
    </source>
</evidence>
<evidence type="ECO:0000256" key="1">
    <source>
        <dbReference type="ARBA" id="ARBA00004141"/>
    </source>
</evidence>
<dbReference type="GO" id="GO:0046873">
    <property type="term" value="F:metal ion transmembrane transporter activity"/>
    <property type="evidence" value="ECO:0007669"/>
    <property type="project" value="InterPro"/>
</dbReference>
<feature type="repeat" description="ANK" evidence="7">
    <location>
        <begin position="522"/>
        <end position="554"/>
    </location>
</feature>
<accession>A0A5N6ULA4</accession>
<dbReference type="InterPro" id="IPR002110">
    <property type="entry name" value="Ankyrin_rpt"/>
</dbReference>
<dbReference type="Proteomes" id="UP000326950">
    <property type="component" value="Unassembled WGS sequence"/>
</dbReference>